<dbReference type="Proteomes" id="UP000477782">
    <property type="component" value="Unassembled WGS sequence"/>
</dbReference>
<dbReference type="AlphaFoldDB" id="A0A6M0QX13"/>
<comment type="caution">
    <text evidence="1">The sequence shown here is derived from an EMBL/GenBank/DDBJ whole genome shotgun (WGS) entry which is preliminary data.</text>
</comment>
<gene>
    <name evidence="1" type="ORF">G4Z14_17040</name>
</gene>
<accession>A0A6M0QX13</accession>
<name>A0A6M0QX13_9RHOB</name>
<proteinExistence type="predicted"/>
<dbReference type="RefSeq" id="WP_164627920.1">
    <property type="nucleotide sequence ID" value="NZ_JAAIVJ010000017.1"/>
</dbReference>
<dbReference type="InterPro" id="IPR026988">
    <property type="entry name" value="YaaC-like"/>
</dbReference>
<protein>
    <recommendedName>
        <fullName evidence="3">YaaC-like Protein</fullName>
    </recommendedName>
</protein>
<evidence type="ECO:0000313" key="1">
    <source>
        <dbReference type="EMBL" id="NEY91999.1"/>
    </source>
</evidence>
<dbReference type="Pfam" id="PF14175">
    <property type="entry name" value="YaaC"/>
    <property type="match status" value="1"/>
</dbReference>
<evidence type="ECO:0008006" key="3">
    <source>
        <dbReference type="Google" id="ProtNLM"/>
    </source>
</evidence>
<dbReference type="EMBL" id="JAAIVJ010000017">
    <property type="protein sequence ID" value="NEY91999.1"/>
    <property type="molecule type" value="Genomic_DNA"/>
</dbReference>
<reference evidence="1 2" key="1">
    <citation type="submission" date="2020-02" db="EMBL/GenBank/DDBJ databases">
        <authorList>
            <person name="Chen W.-M."/>
        </authorList>
    </citation>
    <scope>NUCLEOTIDE SEQUENCE [LARGE SCALE GENOMIC DNA]</scope>
    <source>
        <strain evidence="1 2">KMS-5</strain>
    </source>
</reference>
<organism evidence="1 2">
    <name type="scientific">Tabrizicola oligotrophica</name>
    <dbReference type="NCBI Taxonomy" id="2710650"/>
    <lineage>
        <taxon>Bacteria</taxon>
        <taxon>Pseudomonadati</taxon>
        <taxon>Pseudomonadota</taxon>
        <taxon>Alphaproteobacteria</taxon>
        <taxon>Rhodobacterales</taxon>
        <taxon>Paracoccaceae</taxon>
        <taxon>Tabrizicola</taxon>
    </lineage>
</organism>
<sequence>MAEQIKVKSRRLWMHKGVRDPNFLAEHVLTRDPWLYVELWLRRKKSAESLSYWAQARRFADAAEEMPIEAAPLACYYSFLNATKALLTYKKCTNGHHHGVSGDRPENARALLSNELVTFQMGGVLPGLCSYYGDSATKEKYTLSDILWNIPFIHRAYRLTFTGKTELFIPLENARYVKKNGSSESYFEAKLIDRFSDKRRLVSIPNSFELFDSDEGCIVRRKKTFKWFEGRSSDTKVVSAHERLGKYHAQTRRLVVCISGSKDLWYLKKQVENNPPGSRHLLTLMFAAMHRFSELSRYDPNGFERHLAGQSNWLITEFIRGAMDQFIDQIATEITGCQFWPPRTRTG</sequence>
<keyword evidence="2" id="KW-1185">Reference proteome</keyword>
<evidence type="ECO:0000313" key="2">
    <source>
        <dbReference type="Proteomes" id="UP000477782"/>
    </source>
</evidence>